<dbReference type="Proteomes" id="UP001199916">
    <property type="component" value="Unassembled WGS sequence"/>
</dbReference>
<evidence type="ECO:0008006" key="3">
    <source>
        <dbReference type="Google" id="ProtNLM"/>
    </source>
</evidence>
<protein>
    <recommendedName>
        <fullName evidence="3">AraC family transcriptional regulator</fullName>
    </recommendedName>
</protein>
<gene>
    <name evidence="1" type="ORF">LQV63_24045</name>
</gene>
<dbReference type="RefSeq" id="WP_233698556.1">
    <property type="nucleotide sequence ID" value="NZ_JAJNBZ010000027.1"/>
</dbReference>
<comment type="caution">
    <text evidence="1">The sequence shown here is derived from an EMBL/GenBank/DDBJ whole genome shotgun (WGS) entry which is preliminary data.</text>
</comment>
<evidence type="ECO:0000313" key="2">
    <source>
        <dbReference type="Proteomes" id="UP001199916"/>
    </source>
</evidence>
<name>A0ABS8YKE9_9BACL</name>
<keyword evidence="2" id="KW-1185">Reference proteome</keyword>
<sequence length="75" mass="8809">MNVKDHILLWNHAVINVMDVRHMVMEFREQVHAYRLPASAFLFATRGSAQIWLNGNVNMVRRFHVLHGGKGRVEW</sequence>
<organism evidence="1 2">
    <name type="scientific">Paenibacillus profundus</name>
    <dbReference type="NCBI Taxonomy" id="1173085"/>
    <lineage>
        <taxon>Bacteria</taxon>
        <taxon>Bacillati</taxon>
        <taxon>Bacillota</taxon>
        <taxon>Bacilli</taxon>
        <taxon>Bacillales</taxon>
        <taxon>Paenibacillaceae</taxon>
        <taxon>Paenibacillus</taxon>
    </lineage>
</organism>
<reference evidence="1 2" key="1">
    <citation type="submission" date="2021-11" db="EMBL/GenBank/DDBJ databases">
        <title>Draft genome sequence of Paenibacillus profundus YoMME, a new Gram-positive bacteria with exoelectrogenic properties.</title>
        <authorList>
            <person name="Hubenova Y."/>
            <person name="Hubenova E."/>
            <person name="Manasiev Y."/>
            <person name="Peykov S."/>
            <person name="Mitov M."/>
        </authorList>
    </citation>
    <scope>NUCLEOTIDE SEQUENCE [LARGE SCALE GENOMIC DNA]</scope>
    <source>
        <strain evidence="1 2">YoMME</strain>
    </source>
</reference>
<accession>A0ABS8YKE9</accession>
<dbReference type="EMBL" id="JAJNBZ010000027">
    <property type="protein sequence ID" value="MCE5172353.1"/>
    <property type="molecule type" value="Genomic_DNA"/>
</dbReference>
<proteinExistence type="predicted"/>
<evidence type="ECO:0000313" key="1">
    <source>
        <dbReference type="EMBL" id="MCE5172353.1"/>
    </source>
</evidence>